<dbReference type="PROSITE" id="PS51819">
    <property type="entry name" value="VOC"/>
    <property type="match status" value="1"/>
</dbReference>
<dbReference type="SUPFAM" id="SSF54593">
    <property type="entry name" value="Glyoxalase/Bleomycin resistance protein/Dihydroxybiphenyl dioxygenase"/>
    <property type="match status" value="1"/>
</dbReference>
<evidence type="ECO:0000259" key="1">
    <source>
        <dbReference type="PROSITE" id="PS51819"/>
    </source>
</evidence>
<organism evidence="2 3">
    <name type="scientific">Massilia polaris</name>
    <dbReference type="NCBI Taxonomy" id="2728846"/>
    <lineage>
        <taxon>Bacteria</taxon>
        <taxon>Pseudomonadati</taxon>
        <taxon>Pseudomonadota</taxon>
        <taxon>Betaproteobacteria</taxon>
        <taxon>Burkholderiales</taxon>
        <taxon>Oxalobacteraceae</taxon>
        <taxon>Telluria group</taxon>
        <taxon>Massilia</taxon>
    </lineage>
</organism>
<sequence>MLSDSEAIAMIAVKDLDAAARFYEGTLGLTRLSTEGEEAITYRSGSSRLNVYRSQYAATNKATSALWNVGGDIDAVAAGLKAKGVTFEHYDMPDMTLEGDIYRNDDFKVAWFKDPDGNILSIVSG</sequence>
<dbReference type="AlphaFoldDB" id="A0A848HIM9"/>
<evidence type="ECO:0000313" key="3">
    <source>
        <dbReference type="Proteomes" id="UP000583752"/>
    </source>
</evidence>
<feature type="domain" description="VOC" evidence="1">
    <location>
        <begin position="5"/>
        <end position="125"/>
    </location>
</feature>
<proteinExistence type="predicted"/>
<keyword evidence="3" id="KW-1185">Reference proteome</keyword>
<name>A0A848HIM9_9BURK</name>
<dbReference type="Pfam" id="PF00903">
    <property type="entry name" value="Glyoxalase"/>
    <property type="match status" value="1"/>
</dbReference>
<protein>
    <submittedName>
        <fullName evidence="2">VOC family protein</fullName>
    </submittedName>
</protein>
<accession>A0A848HIM9</accession>
<reference evidence="2 3" key="1">
    <citation type="submission" date="2020-04" db="EMBL/GenBank/DDBJ databases">
        <title>Massilia sp. RP-1-19 isolated from soil.</title>
        <authorList>
            <person name="Dahal R.H."/>
        </authorList>
    </citation>
    <scope>NUCLEOTIDE SEQUENCE [LARGE SCALE GENOMIC DNA]</scope>
    <source>
        <strain evidence="2 3">RP-1-19</strain>
    </source>
</reference>
<evidence type="ECO:0000313" key="2">
    <source>
        <dbReference type="EMBL" id="NML60050.1"/>
    </source>
</evidence>
<dbReference type="InterPro" id="IPR004360">
    <property type="entry name" value="Glyas_Fos-R_dOase_dom"/>
</dbReference>
<dbReference type="InterPro" id="IPR029068">
    <property type="entry name" value="Glyas_Bleomycin-R_OHBP_Dase"/>
</dbReference>
<dbReference type="Proteomes" id="UP000583752">
    <property type="component" value="Unassembled WGS sequence"/>
</dbReference>
<dbReference type="Gene3D" id="3.10.180.10">
    <property type="entry name" value="2,3-Dihydroxybiphenyl 1,2-Dioxygenase, domain 1"/>
    <property type="match status" value="1"/>
</dbReference>
<dbReference type="RefSeq" id="WP_169463717.1">
    <property type="nucleotide sequence ID" value="NZ_JABBGG010000001.1"/>
</dbReference>
<dbReference type="EMBL" id="JABBGG010000001">
    <property type="protein sequence ID" value="NML60050.1"/>
    <property type="molecule type" value="Genomic_DNA"/>
</dbReference>
<comment type="caution">
    <text evidence="2">The sequence shown here is derived from an EMBL/GenBank/DDBJ whole genome shotgun (WGS) entry which is preliminary data.</text>
</comment>
<dbReference type="InterPro" id="IPR037523">
    <property type="entry name" value="VOC_core"/>
</dbReference>
<gene>
    <name evidence="2" type="ORF">HHL21_02900</name>
</gene>